<keyword evidence="2" id="KW-1185">Reference proteome</keyword>
<comment type="caution">
    <text evidence="1">The sequence shown here is derived from an EMBL/GenBank/DDBJ whole genome shotgun (WGS) entry which is preliminary data.</text>
</comment>
<name>A0A916JD12_9BACT</name>
<sequence>MIRNPMRRMGFFSYKWNNKTVRNKRNQNNRKNRDSLLISDFKTYHPFTLLNPIFQNLIP</sequence>
<protein>
    <submittedName>
        <fullName evidence="1">Uncharacterized protein</fullName>
    </submittedName>
</protein>
<evidence type="ECO:0000313" key="1">
    <source>
        <dbReference type="EMBL" id="CAG5003684.1"/>
    </source>
</evidence>
<organism evidence="1 2">
    <name type="scientific">Dyadobacter helix</name>
    <dbReference type="NCBI Taxonomy" id="2822344"/>
    <lineage>
        <taxon>Bacteria</taxon>
        <taxon>Pseudomonadati</taxon>
        <taxon>Bacteroidota</taxon>
        <taxon>Cytophagia</taxon>
        <taxon>Cytophagales</taxon>
        <taxon>Spirosomataceae</taxon>
        <taxon>Dyadobacter</taxon>
    </lineage>
</organism>
<dbReference type="EMBL" id="CAJRAF010000002">
    <property type="protein sequence ID" value="CAG5003684.1"/>
    <property type="molecule type" value="Genomic_DNA"/>
</dbReference>
<accession>A0A916JD12</accession>
<evidence type="ECO:0000313" key="2">
    <source>
        <dbReference type="Proteomes" id="UP000680038"/>
    </source>
</evidence>
<dbReference type="AlphaFoldDB" id="A0A916JD12"/>
<reference evidence="1" key="1">
    <citation type="submission" date="2021-04" db="EMBL/GenBank/DDBJ databases">
        <authorList>
            <person name="Rodrigo-Torres L."/>
            <person name="Arahal R. D."/>
            <person name="Lucena T."/>
        </authorList>
    </citation>
    <scope>NUCLEOTIDE SEQUENCE</scope>
    <source>
        <strain evidence="1">CECT 9275</strain>
    </source>
</reference>
<proteinExistence type="predicted"/>
<gene>
    <name evidence="1" type="ORF">DYBT9275_03208</name>
</gene>
<dbReference type="Proteomes" id="UP000680038">
    <property type="component" value="Unassembled WGS sequence"/>
</dbReference>